<dbReference type="InterPro" id="IPR042099">
    <property type="entry name" value="ANL_N_sf"/>
</dbReference>
<keyword evidence="2" id="KW-0436">Ligase</keyword>
<dbReference type="GO" id="GO:0006631">
    <property type="term" value="P:fatty acid metabolic process"/>
    <property type="evidence" value="ECO:0007669"/>
    <property type="project" value="TreeGrafter"/>
</dbReference>
<dbReference type="EMBL" id="FOEF01000003">
    <property type="protein sequence ID" value="SEO96847.1"/>
    <property type="molecule type" value="Genomic_DNA"/>
</dbReference>
<evidence type="ECO:0000256" key="2">
    <source>
        <dbReference type="ARBA" id="ARBA00022598"/>
    </source>
</evidence>
<dbReference type="RefSeq" id="WP_091614747.1">
    <property type="nucleotide sequence ID" value="NZ_FOEF01000003.1"/>
</dbReference>
<dbReference type="PANTHER" id="PTHR43201:SF5">
    <property type="entry name" value="MEDIUM-CHAIN ACYL-COA LIGASE ACSF2, MITOCHONDRIAL"/>
    <property type="match status" value="1"/>
</dbReference>
<dbReference type="Pfam" id="PF13193">
    <property type="entry name" value="AMP-binding_C"/>
    <property type="match status" value="1"/>
</dbReference>
<sequence>MELSFTLLSVLQRCAFDPRIASRPAFTQSTEGTSFAQLHQDALRLADSLRRWGIGAGDRVAVLMGNRLAWAGVLFGVVAAGAVCVPVNVLLAGTEIRAVLAQADARALILDDSAGLGAGDIAGLRCPVITVGGTGELAYAELLAAGDPDRPAAAVKPGDPVLRYYTSGTTGPPKAIVHTHQGVLWNTQHQIADLQLSPDDVYLVVPSFSWAAGWHHLTLAHLWHGGRSEILPTGPDTLARVVDAVGRAGITRAFLAPTVLKQLLARPDLLERLRGSSLTRVTTGAEPLPANVPGRLAAAVPGCAVTQAYGMTEMPLIAAAIRPEEVSVRPASTGRASAVTTLAVKKRDGTISPTGEGEILLKSPALAYGHGPGSGADEDSRRTGWFHTGDEGTLDAEGFLTVSGRVKDLVISGGINIYPAEIEEVILSCAGVAEAAVVGIPDERWGERPAAVVVERARGAVDERQVRDRCARELSKFKQPGRIVLRTEPLPRTVTGKVLKREVREWFSRAGEQEETHAG</sequence>
<feature type="domain" description="AMP-dependent synthetase/ligase" evidence="3">
    <location>
        <begin position="22"/>
        <end position="369"/>
    </location>
</feature>
<evidence type="ECO:0000313" key="5">
    <source>
        <dbReference type="EMBL" id="SEO96847.1"/>
    </source>
</evidence>
<evidence type="ECO:0000259" key="3">
    <source>
        <dbReference type="Pfam" id="PF00501"/>
    </source>
</evidence>
<dbReference type="Gene3D" id="3.30.300.30">
    <property type="match status" value="1"/>
</dbReference>
<dbReference type="OrthoDB" id="2579187at2"/>
<organism evidence="5 6">
    <name type="scientific">Amycolatopsis saalfeldensis</name>
    <dbReference type="NCBI Taxonomy" id="394193"/>
    <lineage>
        <taxon>Bacteria</taxon>
        <taxon>Bacillati</taxon>
        <taxon>Actinomycetota</taxon>
        <taxon>Actinomycetes</taxon>
        <taxon>Pseudonocardiales</taxon>
        <taxon>Pseudonocardiaceae</taxon>
        <taxon>Amycolatopsis</taxon>
    </lineage>
</organism>
<dbReference type="GO" id="GO:0031956">
    <property type="term" value="F:medium-chain fatty acid-CoA ligase activity"/>
    <property type="evidence" value="ECO:0007669"/>
    <property type="project" value="TreeGrafter"/>
</dbReference>
<accession>A0A1H8U151</accession>
<protein>
    <submittedName>
        <fullName evidence="5">Fatty-acyl-CoA synthase</fullName>
    </submittedName>
</protein>
<name>A0A1H8U151_9PSEU</name>
<dbReference type="PANTHER" id="PTHR43201">
    <property type="entry name" value="ACYL-COA SYNTHETASE"/>
    <property type="match status" value="1"/>
</dbReference>
<dbReference type="STRING" id="394193.SAMN04489732_10314"/>
<gene>
    <name evidence="5" type="ORF">SAMN04489732_10314</name>
</gene>
<dbReference type="Pfam" id="PF00501">
    <property type="entry name" value="AMP-binding"/>
    <property type="match status" value="1"/>
</dbReference>
<evidence type="ECO:0000259" key="4">
    <source>
        <dbReference type="Pfam" id="PF13193"/>
    </source>
</evidence>
<reference evidence="5 6" key="1">
    <citation type="submission" date="2016-10" db="EMBL/GenBank/DDBJ databases">
        <authorList>
            <person name="de Groot N.N."/>
        </authorList>
    </citation>
    <scope>NUCLEOTIDE SEQUENCE [LARGE SCALE GENOMIC DNA]</scope>
    <source>
        <strain evidence="5 6">DSM 44993</strain>
    </source>
</reference>
<dbReference type="InterPro" id="IPR045851">
    <property type="entry name" value="AMP-bd_C_sf"/>
</dbReference>
<dbReference type="Proteomes" id="UP000198582">
    <property type="component" value="Unassembled WGS sequence"/>
</dbReference>
<comment type="similarity">
    <text evidence="1">Belongs to the ATP-dependent AMP-binding enzyme family.</text>
</comment>
<dbReference type="InterPro" id="IPR000873">
    <property type="entry name" value="AMP-dep_synth/lig_dom"/>
</dbReference>
<dbReference type="SUPFAM" id="SSF56801">
    <property type="entry name" value="Acetyl-CoA synthetase-like"/>
    <property type="match status" value="1"/>
</dbReference>
<evidence type="ECO:0000256" key="1">
    <source>
        <dbReference type="ARBA" id="ARBA00006432"/>
    </source>
</evidence>
<keyword evidence="6" id="KW-1185">Reference proteome</keyword>
<dbReference type="AlphaFoldDB" id="A0A1H8U151"/>
<dbReference type="InterPro" id="IPR025110">
    <property type="entry name" value="AMP-bd_C"/>
</dbReference>
<proteinExistence type="inferred from homology"/>
<dbReference type="Gene3D" id="3.40.50.12780">
    <property type="entry name" value="N-terminal domain of ligase-like"/>
    <property type="match status" value="1"/>
</dbReference>
<feature type="domain" description="AMP-binding enzyme C-terminal" evidence="4">
    <location>
        <begin position="421"/>
        <end position="497"/>
    </location>
</feature>
<evidence type="ECO:0000313" key="6">
    <source>
        <dbReference type="Proteomes" id="UP000198582"/>
    </source>
</evidence>